<keyword evidence="6 8" id="KW-1133">Transmembrane helix</keyword>
<evidence type="ECO:0000256" key="7">
    <source>
        <dbReference type="ARBA" id="ARBA00023136"/>
    </source>
</evidence>
<evidence type="ECO:0000256" key="3">
    <source>
        <dbReference type="ARBA" id="ARBA00022448"/>
    </source>
</evidence>
<evidence type="ECO:0000313" key="10">
    <source>
        <dbReference type="EMBL" id="RXK04866.1"/>
    </source>
</evidence>
<dbReference type="Gene3D" id="1.10.3720.10">
    <property type="entry name" value="MetI-like"/>
    <property type="match status" value="1"/>
</dbReference>
<feature type="transmembrane region" description="Helical" evidence="8">
    <location>
        <begin position="194"/>
        <end position="224"/>
    </location>
</feature>
<dbReference type="PROSITE" id="PS50928">
    <property type="entry name" value="ABC_TM1"/>
    <property type="match status" value="1"/>
</dbReference>
<sequence length="284" mass="31808">MNRLSLFAKLSISLVVFWLILFALFPNLLVIGISFLTKSESDFFTFAFSTESYTKLLNPVYLSVFLDSLYLAFITTVMTLILAYPFAYIIATVPKKYKFLLLLLVIIPFWTSSLVRTYALIAILKTKGLLNAFLLSLGLINEPLQIMYTEVAVFIGMVYTLLPFMILPLYVSIEKIDFKLVEAAKDLGASKLNIFKTIIIPLSLPGIIAGSTLVFLPALGMFFIPDILGGAKELIVGSFIRNQFLLFRDWPFGSAASVILLIIMFIMLAFLAKSQKIESSRDKA</sequence>
<dbReference type="CDD" id="cd06261">
    <property type="entry name" value="TM_PBP2"/>
    <property type="match status" value="1"/>
</dbReference>
<dbReference type="EMBL" id="PDKK01000008">
    <property type="protein sequence ID" value="RXK04866.1"/>
    <property type="molecule type" value="Genomic_DNA"/>
</dbReference>
<dbReference type="Pfam" id="PF00528">
    <property type="entry name" value="BPD_transp_1"/>
    <property type="match status" value="1"/>
</dbReference>
<name>A0A4Q1AK22_9BACT</name>
<dbReference type="PANTHER" id="PTHR42929:SF1">
    <property type="entry name" value="INNER MEMBRANE ABC TRANSPORTER PERMEASE PROTEIN YDCU-RELATED"/>
    <property type="match status" value="1"/>
</dbReference>
<feature type="transmembrane region" description="Helical" evidence="8">
    <location>
        <begin position="252"/>
        <end position="272"/>
    </location>
</feature>
<feature type="transmembrane region" description="Helical" evidence="8">
    <location>
        <begin position="69"/>
        <end position="87"/>
    </location>
</feature>
<organism evidence="10 11">
    <name type="scientific">Halarcobacter ebronensis</name>
    <dbReference type="NCBI Taxonomy" id="1462615"/>
    <lineage>
        <taxon>Bacteria</taxon>
        <taxon>Pseudomonadati</taxon>
        <taxon>Campylobacterota</taxon>
        <taxon>Epsilonproteobacteria</taxon>
        <taxon>Campylobacterales</taxon>
        <taxon>Arcobacteraceae</taxon>
        <taxon>Halarcobacter</taxon>
    </lineage>
</organism>
<reference evidence="10 11" key="1">
    <citation type="submission" date="2017-10" db="EMBL/GenBank/DDBJ databases">
        <title>Genomics of the genus Arcobacter.</title>
        <authorList>
            <person name="Perez-Cataluna A."/>
            <person name="Figueras M.J."/>
        </authorList>
    </citation>
    <scope>NUCLEOTIDE SEQUENCE [LARGE SCALE GENOMIC DNA]</scope>
    <source>
        <strain evidence="10 11">CECT 8441</strain>
    </source>
</reference>
<evidence type="ECO:0000256" key="5">
    <source>
        <dbReference type="ARBA" id="ARBA00022692"/>
    </source>
</evidence>
<evidence type="ECO:0000256" key="4">
    <source>
        <dbReference type="ARBA" id="ARBA00022475"/>
    </source>
</evidence>
<keyword evidence="5 8" id="KW-0812">Transmembrane</keyword>
<dbReference type="PANTHER" id="PTHR42929">
    <property type="entry name" value="INNER MEMBRANE ABC TRANSPORTER PERMEASE PROTEIN YDCU-RELATED-RELATED"/>
    <property type="match status" value="1"/>
</dbReference>
<keyword evidence="7 8" id="KW-0472">Membrane</keyword>
<accession>A0A4Q1AK22</accession>
<dbReference type="RefSeq" id="WP_129087507.1">
    <property type="nucleotide sequence ID" value="NZ_CP053836.1"/>
</dbReference>
<evidence type="ECO:0000256" key="8">
    <source>
        <dbReference type="RuleBase" id="RU363032"/>
    </source>
</evidence>
<evidence type="ECO:0000313" key="11">
    <source>
        <dbReference type="Proteomes" id="UP000289758"/>
    </source>
</evidence>
<comment type="similarity">
    <text evidence="2">Belongs to the binding-protein-dependent transport system permease family. CysTW subfamily.</text>
</comment>
<keyword evidence="3 8" id="KW-0813">Transport</keyword>
<dbReference type="OrthoDB" id="9807047at2"/>
<feature type="domain" description="ABC transmembrane type-1" evidence="9">
    <location>
        <begin position="65"/>
        <end position="271"/>
    </location>
</feature>
<dbReference type="NCBIfam" id="NF007044">
    <property type="entry name" value="PRK09497.1"/>
    <property type="match status" value="1"/>
</dbReference>
<evidence type="ECO:0000256" key="1">
    <source>
        <dbReference type="ARBA" id="ARBA00004651"/>
    </source>
</evidence>
<dbReference type="GO" id="GO:0005886">
    <property type="term" value="C:plasma membrane"/>
    <property type="evidence" value="ECO:0007669"/>
    <property type="project" value="UniProtKB-SubCell"/>
</dbReference>
<gene>
    <name evidence="10" type="ORF">CRV07_09760</name>
</gene>
<dbReference type="GO" id="GO:0055085">
    <property type="term" value="P:transmembrane transport"/>
    <property type="evidence" value="ECO:0007669"/>
    <property type="project" value="InterPro"/>
</dbReference>
<comment type="subcellular location">
    <subcellularLocation>
        <location evidence="1 8">Cell membrane</location>
        <topology evidence="1 8">Multi-pass membrane protein</topology>
    </subcellularLocation>
</comment>
<evidence type="ECO:0000256" key="6">
    <source>
        <dbReference type="ARBA" id="ARBA00022989"/>
    </source>
</evidence>
<feature type="transmembrane region" description="Helical" evidence="8">
    <location>
        <begin position="12"/>
        <end position="36"/>
    </location>
</feature>
<feature type="transmembrane region" description="Helical" evidence="8">
    <location>
        <begin position="151"/>
        <end position="173"/>
    </location>
</feature>
<comment type="caution">
    <text evidence="10">The sequence shown here is derived from an EMBL/GenBank/DDBJ whole genome shotgun (WGS) entry which is preliminary data.</text>
</comment>
<keyword evidence="11" id="KW-1185">Reference proteome</keyword>
<dbReference type="Proteomes" id="UP000289758">
    <property type="component" value="Unassembled WGS sequence"/>
</dbReference>
<dbReference type="InterPro" id="IPR035906">
    <property type="entry name" value="MetI-like_sf"/>
</dbReference>
<dbReference type="AlphaFoldDB" id="A0A4Q1AK22"/>
<keyword evidence="4" id="KW-1003">Cell membrane</keyword>
<evidence type="ECO:0000256" key="2">
    <source>
        <dbReference type="ARBA" id="ARBA00007069"/>
    </source>
</evidence>
<proteinExistence type="inferred from homology"/>
<feature type="transmembrane region" description="Helical" evidence="8">
    <location>
        <begin position="99"/>
        <end position="124"/>
    </location>
</feature>
<evidence type="ECO:0000259" key="9">
    <source>
        <dbReference type="PROSITE" id="PS50928"/>
    </source>
</evidence>
<protein>
    <submittedName>
        <fullName evidence="10">Spermidine/putrescine ABC transporter permease PotB</fullName>
    </submittedName>
</protein>
<dbReference type="SUPFAM" id="SSF161098">
    <property type="entry name" value="MetI-like"/>
    <property type="match status" value="1"/>
</dbReference>
<dbReference type="InterPro" id="IPR000515">
    <property type="entry name" value="MetI-like"/>
</dbReference>